<name>A0A383CLV0_9ZZZZ</name>
<proteinExistence type="predicted"/>
<dbReference type="EMBL" id="UINC01209835">
    <property type="protein sequence ID" value="SVE33029.1"/>
    <property type="molecule type" value="Genomic_DNA"/>
</dbReference>
<organism evidence="1">
    <name type="scientific">marine metagenome</name>
    <dbReference type="NCBI Taxonomy" id="408172"/>
    <lineage>
        <taxon>unclassified sequences</taxon>
        <taxon>metagenomes</taxon>
        <taxon>ecological metagenomes</taxon>
    </lineage>
</organism>
<reference evidence="1" key="1">
    <citation type="submission" date="2018-05" db="EMBL/GenBank/DDBJ databases">
        <authorList>
            <person name="Lanie J.A."/>
            <person name="Ng W.-L."/>
            <person name="Kazmierczak K.M."/>
            <person name="Andrzejewski T.M."/>
            <person name="Davidsen T.M."/>
            <person name="Wayne K.J."/>
            <person name="Tettelin H."/>
            <person name="Glass J.I."/>
            <person name="Rusch D."/>
            <person name="Podicherti R."/>
            <person name="Tsui H.-C.T."/>
            <person name="Winkler M.E."/>
        </authorList>
    </citation>
    <scope>NUCLEOTIDE SEQUENCE</scope>
</reference>
<protein>
    <submittedName>
        <fullName evidence="1">Uncharacterized protein</fullName>
    </submittedName>
</protein>
<accession>A0A383CLV0</accession>
<dbReference type="AlphaFoldDB" id="A0A383CLV0"/>
<evidence type="ECO:0000313" key="1">
    <source>
        <dbReference type="EMBL" id="SVE33029.1"/>
    </source>
</evidence>
<gene>
    <name evidence="1" type="ORF">METZ01_LOCUS485883</name>
</gene>
<sequence length="26" mass="3076">MRLGVRVKFDYTQTQRGVEAENVSEY</sequence>